<protein>
    <submittedName>
        <fullName evidence="2">Uncharacterized protein</fullName>
    </submittedName>
</protein>
<keyword evidence="1" id="KW-1133">Transmembrane helix</keyword>
<evidence type="ECO:0000256" key="1">
    <source>
        <dbReference type="SAM" id="Phobius"/>
    </source>
</evidence>
<dbReference type="AlphaFoldDB" id="F1TIM8"/>
<proteinExistence type="predicted"/>
<dbReference type="STRING" id="588581.Cpap_0054"/>
<evidence type="ECO:0000313" key="2">
    <source>
        <dbReference type="EMBL" id="EGD45727.1"/>
    </source>
</evidence>
<keyword evidence="3" id="KW-1185">Reference proteome</keyword>
<reference evidence="2" key="1">
    <citation type="submission" date="2009-07" db="EMBL/GenBank/DDBJ databases">
        <authorList>
            <consortium name="US DOE Joint Genome Institute (JGI-PGF)"/>
            <person name="Lucas S."/>
            <person name="Copeland A."/>
            <person name="Lapidus A."/>
            <person name="Glavina del Rio T."/>
            <person name="Tice H."/>
            <person name="Bruce D."/>
            <person name="Goodwin L."/>
            <person name="Pitluck S."/>
            <person name="Larimer F."/>
            <person name="Land M.L."/>
            <person name="Mouttaki H."/>
            <person name="He Z."/>
            <person name="Zhou J."/>
            <person name="Hemme C.L."/>
        </authorList>
    </citation>
    <scope>NUCLEOTIDE SEQUENCE [LARGE SCALE GENOMIC DNA]</scope>
    <source>
        <strain evidence="2">DSM 2782</strain>
    </source>
</reference>
<gene>
    <name evidence="2" type="ORF">Cpap_0054</name>
</gene>
<keyword evidence="1" id="KW-0472">Membrane</keyword>
<keyword evidence="1" id="KW-0812">Transmembrane</keyword>
<reference evidence="2" key="2">
    <citation type="submission" date="2011-01" db="EMBL/GenBank/DDBJ databases">
        <title>The Non-contiguous Finished genome of Clostridium papyrosolvens.</title>
        <authorList>
            <person name="Lucas S."/>
            <person name="Copeland A."/>
            <person name="Lapidus A."/>
            <person name="Cheng J.-F."/>
            <person name="Goodwin L."/>
            <person name="Pitluck S."/>
            <person name="Misra M."/>
            <person name="Chertkov O."/>
            <person name="Detter J.C."/>
            <person name="Han C."/>
            <person name="Tapia R."/>
            <person name="Land M."/>
            <person name="Hauser L."/>
            <person name="Kyrpides N."/>
            <person name="Ivanova N."/>
            <person name="Pagani I."/>
            <person name="Mouttaki H."/>
            <person name="He Z."/>
            <person name="Zhou J."/>
            <person name="Hemme C.L."/>
            <person name="Woyke T."/>
        </authorList>
    </citation>
    <scope>NUCLEOTIDE SEQUENCE [LARGE SCALE GENOMIC DNA]</scope>
    <source>
        <strain evidence="2">DSM 2782</strain>
    </source>
</reference>
<evidence type="ECO:0000313" key="3">
    <source>
        <dbReference type="Proteomes" id="UP000003860"/>
    </source>
</evidence>
<dbReference type="Proteomes" id="UP000003860">
    <property type="component" value="Unassembled WGS sequence"/>
</dbReference>
<organism evidence="2 3">
    <name type="scientific">Ruminiclostridium papyrosolvens DSM 2782</name>
    <dbReference type="NCBI Taxonomy" id="588581"/>
    <lineage>
        <taxon>Bacteria</taxon>
        <taxon>Bacillati</taxon>
        <taxon>Bacillota</taxon>
        <taxon>Clostridia</taxon>
        <taxon>Eubacteriales</taxon>
        <taxon>Oscillospiraceae</taxon>
        <taxon>Ruminiclostridium</taxon>
    </lineage>
</organism>
<comment type="caution">
    <text evidence="2">The sequence shown here is derived from an EMBL/GenBank/DDBJ whole genome shotgun (WGS) entry which is preliminary data.</text>
</comment>
<name>F1TIM8_9FIRM</name>
<sequence>MIYMTKLKKLLKNENGETFIEVLAAVILLAVIAGPLLSMAMSSYYYNRDSEQKIKAAAIAQMVMDEVKSQRNLESTGDSYLPFNIEPFKEAVNTKLQPYYRIKSVETGKLTPPTNDYTYDNSEANAPDLELSIEQRTSGDNNKLMIELKALNGTTDPSRPNSITIDSLFDYRKDKLIMQFEKNGSKIICGIGKSFPVKTVEFTPASQDYIKLKLSCKNDGKSNSDEQLKVFTYSNQEINLKTYVTDGKELESGVCFINKSSQMEYEINYMETNAFNYDWTNELLEIVVEVRKKDGTVIYTASSYVKKVAGGYYE</sequence>
<accession>F1TIM8</accession>
<dbReference type="EMBL" id="ACXX02000021">
    <property type="protein sequence ID" value="EGD45727.1"/>
    <property type="molecule type" value="Genomic_DNA"/>
</dbReference>
<feature type="transmembrane region" description="Helical" evidence="1">
    <location>
        <begin position="20"/>
        <end position="46"/>
    </location>
</feature>